<reference evidence="3" key="1">
    <citation type="journal article" date="2013" name="Genome Announc.">
        <title>Draft genome sequence of the ascomycete Phaeoacremonium aleophilum strain UCR-PA7, a causal agent of the esca disease complex in grapevines.</title>
        <authorList>
            <person name="Blanco-Ulate B."/>
            <person name="Rolshausen P."/>
            <person name="Cantu D."/>
        </authorList>
    </citation>
    <scope>NUCLEOTIDE SEQUENCE [LARGE SCALE GENOMIC DNA]</scope>
    <source>
        <strain evidence="3">UCR-PA7</strain>
    </source>
</reference>
<feature type="region of interest" description="Disordered" evidence="1">
    <location>
        <begin position="123"/>
        <end position="147"/>
    </location>
</feature>
<feature type="region of interest" description="Disordered" evidence="1">
    <location>
        <begin position="1"/>
        <end position="44"/>
    </location>
</feature>
<dbReference type="Proteomes" id="UP000014074">
    <property type="component" value="Unassembled WGS sequence"/>
</dbReference>
<evidence type="ECO:0000256" key="1">
    <source>
        <dbReference type="SAM" id="MobiDB-lite"/>
    </source>
</evidence>
<gene>
    <name evidence="2" type="ORF">UCRPA7_1150</name>
</gene>
<dbReference type="PANTHER" id="PTHR38166:SF1">
    <property type="entry name" value="C2H2-TYPE DOMAIN-CONTAINING PROTEIN"/>
    <property type="match status" value="1"/>
</dbReference>
<feature type="compositionally biased region" description="Basic and acidic residues" evidence="1">
    <location>
        <begin position="266"/>
        <end position="279"/>
    </location>
</feature>
<dbReference type="eggNOG" id="ENOG502RFRK">
    <property type="taxonomic scope" value="Eukaryota"/>
</dbReference>
<sequence>MAANKPQHAEHADRRGARGLKRSADLMLDGPKDDSSSDEEDVLLFGPQPHKSARIDTDHPLQARVPNLVTLGLQAWEKEKAATGSDASTGSYSRTPAQRVPKKILEALSQNIRRLQCVEHASSDGASRSGCDDSAEAYTAKSDPERPDTVVISAKHGTAPFDLMACPYYRYDPKRSHRCGWDLEMGNTRMVRQHLIVDHRVPNHCPRCYEKFGSEVARNQHVALRTCDLRDPPAGLLVGVSEDQTQELLRCGRRMPRASRGRQNAKTKDGRANLGRSDSRVRLSEEDKWHVIWKVLFPETPCPRRAYLSAPAEREAAALRRFWRRAGPGLVADDLAGQELLRWEDTREEATLAALHGSVLAGMMDRSGLVVRMIDCTVTEGRQQNCA</sequence>
<proteinExistence type="predicted"/>
<keyword evidence="3" id="KW-1185">Reference proteome</keyword>
<dbReference type="OrthoDB" id="4738706at2759"/>
<feature type="compositionally biased region" description="Basic residues" evidence="1">
    <location>
        <begin position="255"/>
        <end position="265"/>
    </location>
</feature>
<evidence type="ECO:0000313" key="2">
    <source>
        <dbReference type="EMBL" id="EOO03259.1"/>
    </source>
</evidence>
<dbReference type="KEGG" id="tmn:UCRPA7_1150"/>
<name>R8BVD5_PHAM7</name>
<organism evidence="2 3">
    <name type="scientific">Phaeoacremonium minimum (strain UCR-PA7)</name>
    <name type="common">Esca disease fungus</name>
    <name type="synonym">Togninia minima</name>
    <dbReference type="NCBI Taxonomy" id="1286976"/>
    <lineage>
        <taxon>Eukaryota</taxon>
        <taxon>Fungi</taxon>
        <taxon>Dikarya</taxon>
        <taxon>Ascomycota</taxon>
        <taxon>Pezizomycotina</taxon>
        <taxon>Sordariomycetes</taxon>
        <taxon>Sordariomycetidae</taxon>
        <taxon>Togniniales</taxon>
        <taxon>Togniniaceae</taxon>
        <taxon>Phaeoacremonium</taxon>
    </lineage>
</organism>
<dbReference type="AlphaFoldDB" id="R8BVD5"/>
<dbReference type="RefSeq" id="XP_007911928.1">
    <property type="nucleotide sequence ID" value="XM_007913737.1"/>
</dbReference>
<feature type="region of interest" description="Disordered" evidence="1">
    <location>
        <begin position="255"/>
        <end position="279"/>
    </location>
</feature>
<dbReference type="HOGENOM" id="CLU_714075_0_0_1"/>
<dbReference type="EMBL" id="KB932835">
    <property type="protein sequence ID" value="EOO03259.1"/>
    <property type="molecule type" value="Genomic_DNA"/>
</dbReference>
<dbReference type="GeneID" id="19321273"/>
<dbReference type="PANTHER" id="PTHR38166">
    <property type="entry name" value="C2H2-TYPE DOMAIN-CONTAINING PROTEIN-RELATED"/>
    <property type="match status" value="1"/>
</dbReference>
<feature type="compositionally biased region" description="Basic and acidic residues" evidence="1">
    <location>
        <begin position="7"/>
        <end position="16"/>
    </location>
</feature>
<evidence type="ECO:0000313" key="3">
    <source>
        <dbReference type="Proteomes" id="UP000014074"/>
    </source>
</evidence>
<protein>
    <submittedName>
        <fullName evidence="2">Putative het and ankyrin domain protein</fullName>
    </submittedName>
</protein>
<accession>R8BVD5</accession>